<keyword evidence="5" id="KW-0677">Repeat</keyword>
<evidence type="ECO:0000256" key="2">
    <source>
        <dbReference type="ARBA" id="ARBA00022475"/>
    </source>
</evidence>
<dbReference type="InterPro" id="IPR013980">
    <property type="entry name" value="MANSC_dom"/>
</dbReference>
<keyword evidence="8" id="KW-0325">Glycoprotein</keyword>
<dbReference type="GeneID" id="108250093"/>
<dbReference type="SMART" id="SM00765">
    <property type="entry name" value="MANEC"/>
    <property type="match status" value="1"/>
</dbReference>
<dbReference type="GeneTree" id="ENSGT00940000161462"/>
<dbReference type="InterPro" id="IPR011106">
    <property type="entry name" value="MANSC_N"/>
</dbReference>
<sequence length="730" mass="79270">MMWEKLFLLLHFLLAVGTSPCRQGETFPEAVVSPAVASSGILRVPGVASLSQCVAACCDLPGFDLAWFFRGRCYILSCQQGADCRPRVQPGADSVLAFLQRAEPQSLLQSLVRREPYDGPQQDLSDPRPLEEAGQPSDRVNQSEPEGGPETVQIGVTRISPTSEGSAGRGDEVRTRTSAEQTTRTQSRSDSAPPGHVTSRYDIISATVTSAQPLLSSVGNPVDVTSEELAADVTADPPGSSSEPDPLKSLQTQTLTAHPLLLDVTSDPCNTSSPAATTDTPAAAAEVSGSNRAPVAVVGPDRKLFLPLSSLLLDGSGSSDDQRISSFLWEVVSGPRGLKLQDADRAVAMATGVQAGRYTFRLTVCDQEGATDSASMTVKVLEARSLPPVAHASGSHVLTLPNSSLVLRGSVTDGDQNQVQYLWTRDSQSPAAGVVLFGSETQASLYLTDLVQGTYLFQLRVTDGQARSSCATATVEVRPEPGGEEQVELEMLVSVSQVSVAQRDTVVRQLAALIHVLDGDVRVRALQERTPFSSVLRFSVLGPSGPLPASRLVVLLRKQLLRETSDFLLFRVLRVDTVVCQLSCSGQGQCDPINKQCACDPFWTENLIRRYLGDGESNCEWRVLFVILSSFLLMILILTLSWAFICCSRRRNQNKGRRRTRYTILDDMDEQERLELRPRFSIKHRSTEQNSSLMMSESELDSEQDSVLSRLGRGKNRTRTQMARNGIAFG</sequence>
<evidence type="ECO:0000259" key="12">
    <source>
        <dbReference type="SMART" id="SM00089"/>
    </source>
</evidence>
<evidence type="ECO:0000256" key="9">
    <source>
        <dbReference type="SAM" id="MobiDB-lite"/>
    </source>
</evidence>
<dbReference type="Proteomes" id="UP000264800">
    <property type="component" value="Unplaced"/>
</dbReference>
<dbReference type="InterPro" id="IPR035986">
    <property type="entry name" value="PKD_dom_sf"/>
</dbReference>
<name>A0A3Q3B0T0_KRYMA</name>
<accession>A0A3Q3B0T0</accession>
<comment type="subcellular location">
    <subcellularLocation>
        <location evidence="1">Cell membrane</location>
    </subcellularLocation>
</comment>
<dbReference type="CTD" id="9856"/>
<evidence type="ECO:0000256" key="3">
    <source>
        <dbReference type="ARBA" id="ARBA00022692"/>
    </source>
</evidence>
<protein>
    <submittedName>
        <fullName evidence="14">KIAA0319</fullName>
    </submittedName>
</protein>
<evidence type="ECO:0000256" key="11">
    <source>
        <dbReference type="SAM" id="SignalP"/>
    </source>
</evidence>
<dbReference type="Pfam" id="PF23597">
    <property type="entry name" value="KIAA0319_N"/>
    <property type="match status" value="1"/>
</dbReference>
<dbReference type="RefSeq" id="XP_017295296.1">
    <property type="nucleotide sequence ID" value="XM_017439807.3"/>
</dbReference>
<evidence type="ECO:0000256" key="4">
    <source>
        <dbReference type="ARBA" id="ARBA00022729"/>
    </source>
</evidence>
<dbReference type="InterPro" id="IPR029865">
    <property type="entry name" value="KIAA0319-like"/>
</dbReference>
<evidence type="ECO:0000256" key="8">
    <source>
        <dbReference type="ARBA" id="ARBA00023180"/>
    </source>
</evidence>
<dbReference type="GO" id="GO:0001764">
    <property type="term" value="P:neuron migration"/>
    <property type="evidence" value="ECO:0007669"/>
    <property type="project" value="TreeGrafter"/>
</dbReference>
<feature type="domain" description="Seven cysteines N-terminal" evidence="13">
    <location>
        <begin position="16"/>
        <end position="95"/>
    </location>
</feature>
<dbReference type="Pfam" id="PF22352">
    <property type="entry name" value="K319L-like_PKD"/>
    <property type="match status" value="2"/>
</dbReference>
<feature type="chain" id="PRO_5018650619" evidence="11">
    <location>
        <begin position="19"/>
        <end position="730"/>
    </location>
</feature>
<evidence type="ECO:0000313" key="14">
    <source>
        <dbReference type="Ensembl" id="ENSKMAP00000022466.1"/>
    </source>
</evidence>
<dbReference type="GO" id="GO:0031410">
    <property type="term" value="C:cytoplasmic vesicle"/>
    <property type="evidence" value="ECO:0007669"/>
    <property type="project" value="TreeGrafter"/>
</dbReference>
<feature type="signal peptide" evidence="11">
    <location>
        <begin position="1"/>
        <end position="18"/>
    </location>
</feature>
<reference evidence="14" key="2">
    <citation type="submission" date="2025-09" db="UniProtKB">
        <authorList>
            <consortium name="Ensembl"/>
        </authorList>
    </citation>
    <scope>IDENTIFICATION</scope>
</reference>
<evidence type="ECO:0000256" key="1">
    <source>
        <dbReference type="ARBA" id="ARBA00004236"/>
    </source>
</evidence>
<proteinExistence type="predicted"/>
<dbReference type="PANTHER" id="PTHR46182:SF1">
    <property type="entry name" value="DYSLEXIA-ASSOCIATED PROTEIN KIAA0319"/>
    <property type="match status" value="1"/>
</dbReference>
<dbReference type="FunFam" id="2.60.40.10:FF:000061">
    <property type="entry name" value="Dyslexia-associated protein KIAA0319 homolog"/>
    <property type="match status" value="1"/>
</dbReference>
<evidence type="ECO:0000256" key="7">
    <source>
        <dbReference type="ARBA" id="ARBA00023136"/>
    </source>
</evidence>
<dbReference type="InterPro" id="IPR022409">
    <property type="entry name" value="PKD/Chitinase_dom"/>
</dbReference>
<feature type="transmembrane region" description="Helical" evidence="10">
    <location>
        <begin position="623"/>
        <end position="647"/>
    </location>
</feature>
<dbReference type="AlphaFoldDB" id="A0A3Q3B0T0"/>
<dbReference type="KEGG" id="kmr:108250093"/>
<dbReference type="PANTHER" id="PTHR46182">
    <property type="entry name" value="FI19480P1"/>
    <property type="match status" value="1"/>
</dbReference>
<keyword evidence="6 10" id="KW-1133">Transmembrane helix</keyword>
<feature type="compositionally biased region" description="Polar residues" evidence="9">
    <location>
        <begin position="178"/>
        <end position="190"/>
    </location>
</feature>
<keyword evidence="15" id="KW-1185">Reference proteome</keyword>
<dbReference type="SMART" id="SM00089">
    <property type="entry name" value="PKD"/>
    <property type="match status" value="2"/>
</dbReference>
<dbReference type="InterPro" id="IPR056502">
    <property type="entry name" value="KIAA0319-like_C"/>
</dbReference>
<keyword evidence="2" id="KW-1003">Cell membrane</keyword>
<feature type="region of interest" description="Disordered" evidence="9">
    <location>
        <begin position="110"/>
        <end position="198"/>
    </location>
</feature>
<feature type="domain" description="PKD/Chitinase" evidence="12">
    <location>
        <begin position="295"/>
        <end position="383"/>
    </location>
</feature>
<dbReference type="Ensembl" id="ENSKMAT00000022751.1">
    <property type="protein sequence ID" value="ENSKMAP00000022466.1"/>
    <property type="gene ID" value="ENSKMAG00000016677.1"/>
</dbReference>
<keyword evidence="7 10" id="KW-0472">Membrane</keyword>
<feature type="domain" description="PKD/Chitinase" evidence="12">
    <location>
        <begin position="389"/>
        <end position="480"/>
    </location>
</feature>
<dbReference type="SUPFAM" id="SSF49299">
    <property type="entry name" value="PKD domain"/>
    <property type="match status" value="2"/>
</dbReference>
<dbReference type="OMA" id="WFFERRC"/>
<dbReference type="Gene3D" id="2.60.40.10">
    <property type="entry name" value="Immunoglobulins"/>
    <property type="match status" value="2"/>
</dbReference>
<dbReference type="GO" id="GO:0005886">
    <property type="term" value="C:plasma membrane"/>
    <property type="evidence" value="ECO:0007669"/>
    <property type="project" value="UniProtKB-SubCell"/>
</dbReference>
<reference evidence="14" key="1">
    <citation type="submission" date="2025-08" db="UniProtKB">
        <authorList>
            <consortium name="Ensembl"/>
        </authorList>
    </citation>
    <scope>IDENTIFICATION</scope>
</reference>
<dbReference type="CDD" id="cd00146">
    <property type="entry name" value="PKD"/>
    <property type="match status" value="2"/>
</dbReference>
<keyword evidence="4 11" id="KW-0732">Signal</keyword>
<organism evidence="14 15">
    <name type="scientific">Kryptolebias marmoratus</name>
    <name type="common">Mangrove killifish</name>
    <name type="synonym">Rivulus marmoratus</name>
    <dbReference type="NCBI Taxonomy" id="37003"/>
    <lineage>
        <taxon>Eukaryota</taxon>
        <taxon>Metazoa</taxon>
        <taxon>Chordata</taxon>
        <taxon>Craniata</taxon>
        <taxon>Vertebrata</taxon>
        <taxon>Euteleostomi</taxon>
        <taxon>Actinopterygii</taxon>
        <taxon>Neopterygii</taxon>
        <taxon>Teleostei</taxon>
        <taxon>Neoteleostei</taxon>
        <taxon>Acanthomorphata</taxon>
        <taxon>Ovalentaria</taxon>
        <taxon>Atherinomorphae</taxon>
        <taxon>Cyprinodontiformes</taxon>
        <taxon>Rivulidae</taxon>
        <taxon>Kryptolebias</taxon>
    </lineage>
</organism>
<dbReference type="OrthoDB" id="536372at2759"/>
<evidence type="ECO:0000256" key="10">
    <source>
        <dbReference type="SAM" id="Phobius"/>
    </source>
</evidence>
<evidence type="ECO:0000259" key="13">
    <source>
        <dbReference type="SMART" id="SM00765"/>
    </source>
</evidence>
<evidence type="ECO:0000256" key="5">
    <source>
        <dbReference type="ARBA" id="ARBA00022737"/>
    </source>
</evidence>
<keyword evidence="3 10" id="KW-0812">Transmembrane</keyword>
<evidence type="ECO:0000256" key="6">
    <source>
        <dbReference type="ARBA" id="ARBA00022989"/>
    </source>
</evidence>
<dbReference type="InterPro" id="IPR013783">
    <property type="entry name" value="Ig-like_fold"/>
</dbReference>
<dbReference type="STRING" id="37003.ENSKMAP00000022466"/>
<evidence type="ECO:0000313" key="15">
    <source>
        <dbReference type="Proteomes" id="UP000264800"/>
    </source>
</evidence>
<dbReference type="Pfam" id="PF23620">
    <property type="entry name" value="KIAA0319"/>
    <property type="match status" value="1"/>
</dbReference>